<evidence type="ECO:0000313" key="2">
    <source>
        <dbReference type="Proteomes" id="UP000607653"/>
    </source>
</evidence>
<protein>
    <submittedName>
        <fullName evidence="1">Uncharacterized protein</fullName>
    </submittedName>
</protein>
<dbReference type="AlphaFoldDB" id="A0A822YJV3"/>
<organism evidence="1 2">
    <name type="scientific">Nelumbo nucifera</name>
    <name type="common">Sacred lotus</name>
    <dbReference type="NCBI Taxonomy" id="4432"/>
    <lineage>
        <taxon>Eukaryota</taxon>
        <taxon>Viridiplantae</taxon>
        <taxon>Streptophyta</taxon>
        <taxon>Embryophyta</taxon>
        <taxon>Tracheophyta</taxon>
        <taxon>Spermatophyta</taxon>
        <taxon>Magnoliopsida</taxon>
        <taxon>Proteales</taxon>
        <taxon>Nelumbonaceae</taxon>
        <taxon>Nelumbo</taxon>
    </lineage>
</organism>
<reference evidence="1 2" key="1">
    <citation type="journal article" date="2020" name="Mol. Biol. Evol.">
        <title>Distinct Expression and Methylation Patterns for Genes with Different Fates following a Single Whole-Genome Duplication in Flowering Plants.</title>
        <authorList>
            <person name="Shi T."/>
            <person name="Rahmani R.S."/>
            <person name="Gugger P.F."/>
            <person name="Wang M."/>
            <person name="Li H."/>
            <person name="Zhang Y."/>
            <person name="Li Z."/>
            <person name="Wang Q."/>
            <person name="Van de Peer Y."/>
            <person name="Marchal K."/>
            <person name="Chen J."/>
        </authorList>
    </citation>
    <scope>NUCLEOTIDE SEQUENCE [LARGE SCALE GENOMIC DNA]</scope>
    <source>
        <tissue evidence="1">Leaf</tissue>
    </source>
</reference>
<gene>
    <name evidence="1" type="ORF">HUJ06_010662</name>
</gene>
<dbReference type="Proteomes" id="UP000607653">
    <property type="component" value="Unassembled WGS sequence"/>
</dbReference>
<dbReference type="EMBL" id="DUZY01000003">
    <property type="protein sequence ID" value="DAD31811.1"/>
    <property type="molecule type" value="Genomic_DNA"/>
</dbReference>
<evidence type="ECO:0000313" key="1">
    <source>
        <dbReference type="EMBL" id="DAD31811.1"/>
    </source>
</evidence>
<comment type="caution">
    <text evidence="1">The sequence shown here is derived from an EMBL/GenBank/DDBJ whole genome shotgun (WGS) entry which is preliminary data.</text>
</comment>
<sequence>MGALYVETRKATFSHSLLICPRSHTQHGMTHTRYAMRYSGLELLIYSILNQFLIAEEPGCLGCPLIVTYHLLLGVDDLCDSWTCQTIGIAENLMFTSIDSWIVLAPDDDEIPTP</sequence>
<proteinExistence type="predicted"/>
<accession>A0A822YJV3</accession>
<keyword evidence="2" id="KW-1185">Reference proteome</keyword>
<name>A0A822YJV3_NELNU</name>